<reference evidence="2" key="1">
    <citation type="journal article" date="1998" name="Nucleic Acids Symp. Ser.">
        <title>Genome structure of Ri plasmid (1): Construction of linking library and physical map of pRi1724 in Japanese Agrobacterium.</title>
        <authorList>
            <person name="Moriguchi K."/>
            <person name="Nishida T."/>
            <person name="Maeda Y."/>
            <person name="Tanaka N."/>
            <person name="Yoshida K."/>
        </authorList>
    </citation>
    <scope>NUCLEOTIDE SEQUENCE</scope>
    <source>
        <strain evidence="2">MAFF03-01724</strain>
        <plasmid evidence="2">pRi1724</plasmid>
    </source>
</reference>
<reference evidence="2" key="3">
    <citation type="journal article" date="2000" name="DNA Res.">
        <title>Analysis of unique variable region of a plant root inducing plasmid, pRi1724, by the construction of its physical map and library.</title>
        <authorList>
            <person name="Moriguchi K."/>
            <person name="Maeda Y."/>
            <person name="Satou M."/>
            <person name="Kataoka M."/>
            <person name="Tanaka N."/>
            <person name="Yoshida K."/>
        </authorList>
    </citation>
    <scope>NUCLEOTIDE SEQUENCE</scope>
    <source>
        <strain evidence="2">MAFF03-01724</strain>
        <plasmid evidence="2">pRi1724</plasmid>
    </source>
</reference>
<dbReference type="Gene3D" id="2.20.140.10">
    <property type="entry name" value="WGR domain"/>
    <property type="match status" value="1"/>
</dbReference>
<dbReference type="InterPro" id="IPR008893">
    <property type="entry name" value="WGR_domain"/>
</dbReference>
<protein>
    <submittedName>
        <fullName evidence="2">Riorf105 protein</fullName>
    </submittedName>
</protein>
<evidence type="ECO:0000259" key="1">
    <source>
        <dbReference type="PROSITE" id="PS51977"/>
    </source>
</evidence>
<dbReference type="AlphaFoldDB" id="Q9F5E7"/>
<geneLocation type="plasmid" evidence="2">
    <name>pRi1724</name>
</geneLocation>
<reference evidence="2" key="4">
    <citation type="journal article" date="2001" name="J. Mol. Biol.">
        <title>The complete nucleotide sequence of a plant root-inducing (Ri) plasmid indicates its chimeric structure and evolutionary relationship between tumor-inducing (Ti) and symbiotic (Sym) plasmids in Rhizobiaceae.</title>
        <authorList>
            <person name="Moriguchi K."/>
            <person name="Maeda Y."/>
            <person name="Satou M."/>
            <person name="Hardayani N.S.N."/>
            <person name="Kataoka M."/>
            <person name="Tanaka N."/>
            <person name="Yoshida K."/>
        </authorList>
    </citation>
    <scope>NUCLEOTIDE SEQUENCE</scope>
    <source>
        <strain evidence="2">MAFF03-01724</strain>
        <plasmid evidence="2">pRi1724</plasmid>
    </source>
</reference>
<dbReference type="InterPro" id="IPR049809">
    <property type="entry name" value="YehF/YfeS-like_WGR"/>
</dbReference>
<sequence>MRPRDDFRSRVRSARDTVNDRIGMARMPFARGSSRGCAETDWAPGAAATRAVRQRRLAPTITQASRSITAMNRLAFNDSKLSLDALSAIGDSMNMVTQPYQLYIERTDAAKNMARFYAMQISLSLFGETCLIRRWGRIGTSGQMMVHHFGREEEAVRLFLDLTRQKRARGYRPRTFAQRPLR</sequence>
<proteinExistence type="predicted"/>
<evidence type="ECO:0000313" key="2">
    <source>
        <dbReference type="EMBL" id="BAB16224.1"/>
    </source>
</evidence>
<keyword evidence="2" id="KW-0614">Plasmid</keyword>
<dbReference type="EMBL" id="AP002086">
    <property type="protein sequence ID" value="BAB16224.1"/>
    <property type="molecule type" value="Genomic_DNA"/>
</dbReference>
<dbReference type="InterPro" id="IPR036930">
    <property type="entry name" value="WGR_dom_sf"/>
</dbReference>
<dbReference type="SMART" id="SM00773">
    <property type="entry name" value="WGR"/>
    <property type="match status" value="1"/>
</dbReference>
<gene>
    <name evidence="2" type="primary">riorf105</name>
</gene>
<reference evidence="2" key="2">
    <citation type="journal article" date="1999" name="Nucleic Acids Symp. Ser.">
        <title>Genome structure of Ri plasmid (1): Sequencing analysis of T-DNA and its flanking regions of pRi1724 in Japanese Agrobacterium rhizogenes.</title>
        <authorList>
            <person name="Maeda Y."/>
            <person name="Moriguchi K."/>
            <person name="Kataoka M."/>
            <person name="Satou M."/>
            <person name="Satutui N.H.N."/>
            <person name="Tanaka N."/>
            <person name="Yoshida K."/>
        </authorList>
    </citation>
    <scope>NUCLEOTIDE SEQUENCE</scope>
    <source>
        <strain evidence="2">MAFF03-01724</strain>
        <plasmid evidence="2">pRi1724</plasmid>
    </source>
</reference>
<dbReference type="SUPFAM" id="SSF142921">
    <property type="entry name" value="WGR domain-like"/>
    <property type="match status" value="1"/>
</dbReference>
<accession>Q9F5E7</accession>
<feature type="domain" description="WGR" evidence="1">
    <location>
        <begin position="92"/>
        <end position="182"/>
    </location>
</feature>
<organism evidence="2">
    <name type="scientific">Rhizobium rhizogenes</name>
    <name type="common">Agrobacterium rhizogenes</name>
    <dbReference type="NCBI Taxonomy" id="359"/>
    <lineage>
        <taxon>Bacteria</taxon>
        <taxon>Pseudomonadati</taxon>
        <taxon>Pseudomonadota</taxon>
        <taxon>Alphaproteobacteria</taxon>
        <taxon>Hyphomicrobiales</taxon>
        <taxon>Rhizobiaceae</taxon>
        <taxon>Rhizobium/Agrobacterium group</taxon>
        <taxon>Rhizobium</taxon>
    </lineage>
</organism>
<dbReference type="CDD" id="cd07996">
    <property type="entry name" value="WGR_MMR_like"/>
    <property type="match status" value="1"/>
</dbReference>
<dbReference type="Pfam" id="PF05406">
    <property type="entry name" value="WGR"/>
    <property type="match status" value="1"/>
</dbReference>
<name>Q9F5E7_RHIRH</name>
<dbReference type="PROSITE" id="PS51977">
    <property type="entry name" value="WGR"/>
    <property type="match status" value="1"/>
</dbReference>